<dbReference type="Pfam" id="PF01535">
    <property type="entry name" value="PPR"/>
    <property type="match status" value="8"/>
</dbReference>
<dbReference type="AlphaFoldDB" id="A0A8B8NRF3"/>
<evidence type="ECO:0000313" key="4">
    <source>
        <dbReference type="RefSeq" id="XP_030525085.1"/>
    </source>
</evidence>
<dbReference type="PANTHER" id="PTHR47926:SF387">
    <property type="entry name" value="PENTATRICOPEPTIDE REPEAT-CONTAINING PROTEIN"/>
    <property type="match status" value="1"/>
</dbReference>
<dbReference type="InterPro" id="IPR046960">
    <property type="entry name" value="PPR_At4g14850-like_plant"/>
</dbReference>
<protein>
    <submittedName>
        <fullName evidence="4">Pentatricopeptide repeat-containing protein At3g18840</fullName>
    </submittedName>
</protein>
<dbReference type="Proteomes" id="UP000827889">
    <property type="component" value="Chromosome 5"/>
</dbReference>
<dbReference type="InterPro" id="IPR002885">
    <property type="entry name" value="PPR_rpt"/>
</dbReference>
<gene>
    <name evidence="4" type="primary">LOC115737207</name>
</gene>
<sequence>MRSLKDGLAYQARVVKSGFVPSTFLFNRLIRLYSQNGLLREAHKLFDEMPQQNVYSWNALISAHVKARNLTRARALFDSATDRDLVTYNSILAGYVTVEGHENDALEWFDEMQSMRDRLKFDEFTLTAMLNLVAKLRVECYGSQLHAYMVRTGNDADGYVTSSLIDMYSKCGSFGEAYRAFSESKVEVDLVSKNAMMAACCREGKMEMALDLFQRLTELNDTVSWNTLISGYAQNGYEEESLNFFMKMRDSGFRWNEHTFASVLNACSIMRNSKLGKEIHAGVLKEGLISNLFVKSAIVDVYSKCGNMRYADLVYATIECENSFSTTSMIVGHSSQGNMSEARRLFYSLTEKNSIVWTALFTGYVKAQQCEAVFELVNEYRGNANISFDAPIIMCLLGACALQAALDLGKQIHAYSLRTGMETEEKLISATIDMYFKAGSTGYAGKIFQKLTERDLILYNIMISGYANHGHEGQAMKLYTEMLERGLKPNEVTFIALLSACRHSGLLEIGEKYFKSMVEDYKILPETDHYACMIDLYGRANQLEKAMDLMKKIPRNSDAVILGAFLNACKINRNLSLAREAAEQLLVIEEDNGSRYVQLANVYAAEENWAEMRKIREKMRGKETKKLAGCSWVYLENGIHAFTSGDTLHSKAEAIYSILEFLSAELRALSNSSVGKIAGFIST</sequence>
<evidence type="ECO:0000313" key="3">
    <source>
        <dbReference type="Proteomes" id="UP000827889"/>
    </source>
</evidence>
<dbReference type="Pfam" id="PF20431">
    <property type="entry name" value="E_motif"/>
    <property type="match status" value="1"/>
</dbReference>
<keyword evidence="1" id="KW-0677">Repeat</keyword>
<dbReference type="Gene3D" id="1.25.40.10">
    <property type="entry name" value="Tetratricopeptide repeat domain"/>
    <property type="match status" value="5"/>
</dbReference>
<dbReference type="GeneID" id="115737207"/>
<dbReference type="InterPro" id="IPR011990">
    <property type="entry name" value="TPR-like_helical_dom_sf"/>
</dbReference>
<evidence type="ECO:0000256" key="2">
    <source>
        <dbReference type="PROSITE-ProRule" id="PRU00708"/>
    </source>
</evidence>
<name>A0A8B8NRF3_9MYRT</name>
<dbReference type="RefSeq" id="XP_030525085.1">
    <property type="nucleotide sequence ID" value="XM_030669225.2"/>
</dbReference>
<evidence type="ECO:0000256" key="1">
    <source>
        <dbReference type="ARBA" id="ARBA00022737"/>
    </source>
</evidence>
<reference evidence="4" key="1">
    <citation type="submission" date="2025-08" db="UniProtKB">
        <authorList>
            <consortium name="RefSeq"/>
        </authorList>
    </citation>
    <scope>IDENTIFICATION</scope>
    <source>
        <tissue evidence="4">Leaf</tissue>
    </source>
</reference>
<feature type="repeat" description="PPR" evidence="2">
    <location>
        <begin position="189"/>
        <end position="219"/>
    </location>
</feature>
<proteinExistence type="predicted"/>
<feature type="repeat" description="PPR" evidence="2">
    <location>
        <begin position="84"/>
        <end position="119"/>
    </location>
</feature>
<feature type="repeat" description="PPR" evidence="2">
    <location>
        <begin position="455"/>
        <end position="489"/>
    </location>
</feature>
<accession>A0A8B8NRF3</accession>
<dbReference type="Pfam" id="PF13041">
    <property type="entry name" value="PPR_2"/>
    <property type="match status" value="2"/>
</dbReference>
<dbReference type="KEGG" id="rarg:115737207"/>
<feature type="repeat" description="PPR" evidence="2">
    <location>
        <begin position="221"/>
        <end position="255"/>
    </location>
</feature>
<dbReference type="InterPro" id="IPR046848">
    <property type="entry name" value="E_motif"/>
</dbReference>
<dbReference type="PANTHER" id="PTHR47926">
    <property type="entry name" value="PENTATRICOPEPTIDE REPEAT-CONTAINING PROTEIN"/>
    <property type="match status" value="1"/>
</dbReference>
<dbReference type="OrthoDB" id="198885at2759"/>
<keyword evidence="3" id="KW-1185">Reference proteome</keyword>
<dbReference type="GO" id="GO:0009451">
    <property type="term" value="P:RNA modification"/>
    <property type="evidence" value="ECO:0007669"/>
    <property type="project" value="InterPro"/>
</dbReference>
<dbReference type="FunFam" id="1.25.40.10:FF:000090">
    <property type="entry name" value="Pentatricopeptide repeat-containing protein, chloroplastic"/>
    <property type="match status" value="1"/>
</dbReference>
<dbReference type="PROSITE" id="PS51375">
    <property type="entry name" value="PPR"/>
    <property type="match status" value="5"/>
</dbReference>
<organism evidence="3 4">
    <name type="scientific">Rhodamnia argentea</name>
    <dbReference type="NCBI Taxonomy" id="178133"/>
    <lineage>
        <taxon>Eukaryota</taxon>
        <taxon>Viridiplantae</taxon>
        <taxon>Streptophyta</taxon>
        <taxon>Embryophyta</taxon>
        <taxon>Tracheophyta</taxon>
        <taxon>Spermatophyta</taxon>
        <taxon>Magnoliopsida</taxon>
        <taxon>eudicotyledons</taxon>
        <taxon>Gunneridae</taxon>
        <taxon>Pentapetalae</taxon>
        <taxon>rosids</taxon>
        <taxon>malvids</taxon>
        <taxon>Myrtales</taxon>
        <taxon>Myrtaceae</taxon>
        <taxon>Myrtoideae</taxon>
        <taxon>Myrteae</taxon>
        <taxon>Australasian group</taxon>
        <taxon>Rhodamnia</taxon>
    </lineage>
</organism>
<dbReference type="GO" id="GO:0003723">
    <property type="term" value="F:RNA binding"/>
    <property type="evidence" value="ECO:0007669"/>
    <property type="project" value="InterPro"/>
</dbReference>
<feature type="repeat" description="PPR" evidence="2">
    <location>
        <begin position="22"/>
        <end position="56"/>
    </location>
</feature>
<dbReference type="NCBIfam" id="TIGR00756">
    <property type="entry name" value="PPR"/>
    <property type="match status" value="6"/>
</dbReference>